<dbReference type="PANTHER" id="PTHR42703:SF1">
    <property type="entry name" value="NA(+)_H(+) ANTIPORTER SUBUNIT D1"/>
    <property type="match status" value="1"/>
</dbReference>
<evidence type="ECO:0000313" key="8">
    <source>
        <dbReference type="EMBL" id="HHI49338.1"/>
    </source>
</evidence>
<feature type="transmembrane region" description="Helical" evidence="6">
    <location>
        <begin position="87"/>
        <end position="110"/>
    </location>
</feature>
<name>A0A7J3UZN8_9CREN</name>
<keyword evidence="4 6" id="KW-1133">Transmembrane helix</keyword>
<keyword evidence="2" id="KW-1003">Cell membrane</keyword>
<feature type="transmembrane region" description="Helical" evidence="6">
    <location>
        <begin position="349"/>
        <end position="368"/>
    </location>
</feature>
<evidence type="ECO:0000259" key="7">
    <source>
        <dbReference type="Pfam" id="PF00361"/>
    </source>
</evidence>
<evidence type="ECO:0000256" key="4">
    <source>
        <dbReference type="ARBA" id="ARBA00022989"/>
    </source>
</evidence>
<dbReference type="PANTHER" id="PTHR42703">
    <property type="entry name" value="NADH DEHYDROGENASE"/>
    <property type="match status" value="1"/>
</dbReference>
<feature type="transmembrane region" description="Helical" evidence="6">
    <location>
        <begin position="265"/>
        <end position="282"/>
    </location>
</feature>
<feature type="transmembrane region" description="Helical" evidence="6">
    <location>
        <begin position="175"/>
        <end position="200"/>
    </location>
</feature>
<feature type="transmembrane region" description="Helical" evidence="6">
    <location>
        <begin position="313"/>
        <end position="337"/>
    </location>
</feature>
<feature type="domain" description="NADH:quinone oxidoreductase/Mrp antiporter transmembrane" evidence="7">
    <location>
        <begin position="140"/>
        <end position="424"/>
    </location>
</feature>
<feature type="transmembrane region" description="Helical" evidence="6">
    <location>
        <begin position="122"/>
        <end position="139"/>
    </location>
</feature>
<evidence type="ECO:0000256" key="6">
    <source>
        <dbReference type="SAM" id="Phobius"/>
    </source>
</evidence>
<feature type="transmembrane region" description="Helical" evidence="6">
    <location>
        <begin position="6"/>
        <end position="28"/>
    </location>
</feature>
<dbReference type="InterPro" id="IPR001750">
    <property type="entry name" value="ND/Mrp_TM"/>
</dbReference>
<gene>
    <name evidence="8" type="ORF">ENL91_04115</name>
</gene>
<evidence type="ECO:0000256" key="2">
    <source>
        <dbReference type="ARBA" id="ARBA00022475"/>
    </source>
</evidence>
<reference evidence="8" key="1">
    <citation type="journal article" date="2020" name="mSystems">
        <title>Genome- and Community-Level Interaction Insights into Carbon Utilization and Element Cycling Functions of Hydrothermarchaeota in Hydrothermal Sediment.</title>
        <authorList>
            <person name="Zhou Z."/>
            <person name="Liu Y."/>
            <person name="Xu W."/>
            <person name="Pan J."/>
            <person name="Luo Z.H."/>
            <person name="Li M."/>
        </authorList>
    </citation>
    <scope>NUCLEOTIDE SEQUENCE [LARGE SCALE GENOMIC DNA]</scope>
    <source>
        <strain evidence="8">SpSt-1038</strain>
    </source>
</reference>
<protein>
    <recommendedName>
        <fullName evidence="7">NADH:quinone oxidoreductase/Mrp antiporter transmembrane domain-containing protein</fullName>
    </recommendedName>
</protein>
<dbReference type="EMBL" id="DRVT01000049">
    <property type="protein sequence ID" value="HHI49338.1"/>
    <property type="molecule type" value="Genomic_DNA"/>
</dbReference>
<feature type="transmembrane region" description="Helical" evidence="6">
    <location>
        <begin position="145"/>
        <end position="168"/>
    </location>
</feature>
<comment type="caution">
    <text evidence="8">The sequence shown here is derived from an EMBL/GenBank/DDBJ whole genome shotgun (WGS) entry which is preliminary data.</text>
</comment>
<keyword evidence="5 6" id="KW-0472">Membrane</keyword>
<feature type="transmembrane region" description="Helical" evidence="6">
    <location>
        <begin position="220"/>
        <end position="244"/>
    </location>
</feature>
<feature type="transmembrane region" description="Helical" evidence="6">
    <location>
        <begin position="35"/>
        <end position="57"/>
    </location>
</feature>
<organism evidence="8">
    <name type="scientific">Candidatus Methanosuratincola petrocarbonis</name>
    <name type="common">ex Vanwonterghem et al. 2016</name>
    <dbReference type="NCBI Taxonomy" id="1867261"/>
    <lineage>
        <taxon>Archaea</taxon>
        <taxon>Thermoproteota</taxon>
        <taxon>Methanosuratincolia</taxon>
        <taxon>Candidatus Methanomethylicales</taxon>
        <taxon>Candidatus Methanomethylicaceae</taxon>
        <taxon>Candidatus Methanosuratincola (ex Vanwonterghem et al. 2016)</taxon>
    </lineage>
</organism>
<dbReference type="Pfam" id="PF00361">
    <property type="entry name" value="Proton_antipo_M"/>
    <property type="match status" value="1"/>
</dbReference>
<dbReference type="InterPro" id="IPR050586">
    <property type="entry name" value="CPA3_Na-H_Antiporter_D"/>
</dbReference>
<comment type="subcellular location">
    <subcellularLocation>
        <location evidence="1">Cell membrane</location>
        <topology evidence="1">Multi-pass membrane protein</topology>
    </subcellularLocation>
</comment>
<feature type="transmembrane region" description="Helical" evidence="6">
    <location>
        <begin position="465"/>
        <end position="484"/>
    </location>
</feature>
<proteinExistence type="predicted"/>
<dbReference type="AlphaFoldDB" id="A0A7J3UZN8"/>
<dbReference type="GO" id="GO:0005886">
    <property type="term" value="C:plasma membrane"/>
    <property type="evidence" value="ECO:0007669"/>
    <property type="project" value="UniProtKB-SubCell"/>
</dbReference>
<sequence>MNETITNLWSIPLLIVIPILTAIVVNLLYNRGRAIRAVSIASAAVLLVISLVSPYGFQWFTGQPGVTYDGTYTFNANVFSWKLSLEYYYGPLQQIMISVMSFLLLFVVAISTKSLKKNFGPYIALMFLTYLSAAAIMMVNDFYHLWIAVEIGSLLVAGLVAASGGGAAQKAALKYTFFSALSGSGLAIALALILGITGYANITDAINSVRINDLSGMYNVLYVSFAFLMLSWIYAGGLAPIHPLKSDVYRSAYPHATVMLQTQSKLTLVAIGLVLLRMFGTLPFAREAMLSISILTMVIGIVMALIQTDFRWILAYLIVSHSGLVTVGISLGTFRGIVGGLFQAVNDVIYMSLLLVCCEMVLYFGRGTSIKFSGGLAKRAPLLTVFVILGTLAASGVPPFNGFQSELILIQAALEQGLPEVAAVILMVSVSTFIALFRAIYSIFLRPGDELQQGSERFKLPGTTLIFLVALVAITLVLGIYPQLALNFLTESALKVVFVPWVP</sequence>
<feature type="transmembrane region" description="Helical" evidence="6">
    <location>
        <begin position="288"/>
        <end position="306"/>
    </location>
</feature>
<evidence type="ECO:0000256" key="3">
    <source>
        <dbReference type="ARBA" id="ARBA00022692"/>
    </source>
</evidence>
<feature type="transmembrane region" description="Helical" evidence="6">
    <location>
        <begin position="380"/>
        <end position="401"/>
    </location>
</feature>
<evidence type="ECO:0000256" key="5">
    <source>
        <dbReference type="ARBA" id="ARBA00023136"/>
    </source>
</evidence>
<keyword evidence="3 6" id="KW-0812">Transmembrane</keyword>
<accession>A0A7J3UZN8</accession>
<feature type="transmembrane region" description="Helical" evidence="6">
    <location>
        <begin position="421"/>
        <end position="444"/>
    </location>
</feature>
<evidence type="ECO:0000256" key="1">
    <source>
        <dbReference type="ARBA" id="ARBA00004651"/>
    </source>
</evidence>